<dbReference type="InterPro" id="IPR051824">
    <property type="entry name" value="LRR_Rcpt-Like_S/T_Kinase"/>
</dbReference>
<reference evidence="3" key="2">
    <citation type="submission" date="2021-01" db="UniProtKB">
        <authorList>
            <consortium name="EnsemblPlants"/>
        </authorList>
    </citation>
    <scope>IDENTIFICATION</scope>
</reference>
<dbReference type="GO" id="GO:0016020">
    <property type="term" value="C:membrane"/>
    <property type="evidence" value="ECO:0007669"/>
    <property type="project" value="UniProtKB-SubCell"/>
</dbReference>
<keyword evidence="4" id="KW-1185">Reference proteome</keyword>
<feature type="domain" description="Protein kinase" evidence="2">
    <location>
        <begin position="1"/>
        <end position="172"/>
    </location>
</feature>
<evidence type="ECO:0000313" key="3">
    <source>
        <dbReference type="EnsemblPlants" id="QL10p061419:mrna"/>
    </source>
</evidence>
<organism evidence="3 4">
    <name type="scientific">Quercus lobata</name>
    <name type="common">Valley oak</name>
    <dbReference type="NCBI Taxonomy" id="97700"/>
    <lineage>
        <taxon>Eukaryota</taxon>
        <taxon>Viridiplantae</taxon>
        <taxon>Streptophyta</taxon>
        <taxon>Embryophyta</taxon>
        <taxon>Tracheophyta</taxon>
        <taxon>Spermatophyta</taxon>
        <taxon>Magnoliopsida</taxon>
        <taxon>eudicotyledons</taxon>
        <taxon>Gunneridae</taxon>
        <taxon>Pentapetalae</taxon>
        <taxon>rosids</taxon>
        <taxon>fabids</taxon>
        <taxon>Fagales</taxon>
        <taxon>Fagaceae</taxon>
        <taxon>Quercus</taxon>
    </lineage>
</organism>
<proteinExistence type="predicted"/>
<dbReference type="Gene3D" id="1.10.510.10">
    <property type="entry name" value="Transferase(Phosphotransferase) domain 1"/>
    <property type="match status" value="1"/>
</dbReference>
<dbReference type="InterPro" id="IPR001245">
    <property type="entry name" value="Ser-Thr/Tyr_kinase_cat_dom"/>
</dbReference>
<dbReference type="InterPro" id="IPR011009">
    <property type="entry name" value="Kinase-like_dom_sf"/>
</dbReference>
<dbReference type="InParanoid" id="A0A7N2RCQ9"/>
<comment type="subcellular location">
    <subcellularLocation>
        <location evidence="1">Membrane</location>
        <topology evidence="1">Single-pass type I membrane protein</topology>
    </subcellularLocation>
</comment>
<dbReference type="EMBL" id="LRBV02000010">
    <property type="status" value="NOT_ANNOTATED_CDS"/>
    <property type="molecule type" value="Genomic_DNA"/>
</dbReference>
<dbReference type="AlphaFoldDB" id="A0A7N2RCQ9"/>
<evidence type="ECO:0000313" key="4">
    <source>
        <dbReference type="Proteomes" id="UP000594261"/>
    </source>
</evidence>
<dbReference type="PANTHER" id="PTHR48006:SF88">
    <property type="entry name" value="LRR RECEPTOR-LIKE KINASE FAMILY PROTEIN"/>
    <property type="match status" value="1"/>
</dbReference>
<reference evidence="3 4" key="1">
    <citation type="journal article" date="2016" name="G3 (Bethesda)">
        <title>First Draft Assembly and Annotation of the Genome of a California Endemic Oak Quercus lobata Nee (Fagaceae).</title>
        <authorList>
            <person name="Sork V.L."/>
            <person name="Fitz-Gibbon S.T."/>
            <person name="Puiu D."/>
            <person name="Crepeau M."/>
            <person name="Gugger P.F."/>
            <person name="Sherman R."/>
            <person name="Stevens K."/>
            <person name="Langley C.H."/>
            <person name="Pellegrini M."/>
            <person name="Salzberg S.L."/>
        </authorList>
    </citation>
    <scope>NUCLEOTIDE SEQUENCE [LARGE SCALE GENOMIC DNA]</scope>
    <source>
        <strain evidence="3 4">cv. SW786</strain>
    </source>
</reference>
<dbReference type="SUPFAM" id="SSF56112">
    <property type="entry name" value="Protein kinase-like (PK-like)"/>
    <property type="match status" value="1"/>
</dbReference>
<dbReference type="PROSITE" id="PS50011">
    <property type="entry name" value="PROTEIN_KINASE_DOM"/>
    <property type="match status" value="1"/>
</dbReference>
<sequence length="172" mass="19416">MLLVYQYISNGNLYDWLHPGEDKIKILDWPSRIKISVGIARGLACLHRNCHFSVVHLSLSLNAILLDQNFEAKISNFGEAIILKPGGLMFVNSSDNDMSIRVFDGSGVRELDYFKKDVYDFENPQIIYVARTRQNWPSTDAGISKTRLENEEDIQPLLLCSLSSPSCKAIPP</sequence>
<dbReference type="EnsemblPlants" id="QL10p061419:mrna">
    <property type="protein sequence ID" value="QL10p061419:mrna"/>
    <property type="gene ID" value="QL10p061419"/>
</dbReference>
<dbReference type="Pfam" id="PF07714">
    <property type="entry name" value="PK_Tyr_Ser-Thr"/>
    <property type="match status" value="1"/>
</dbReference>
<protein>
    <recommendedName>
        <fullName evidence="2">Protein kinase domain-containing protein</fullName>
    </recommendedName>
</protein>
<evidence type="ECO:0000259" key="2">
    <source>
        <dbReference type="PROSITE" id="PS50011"/>
    </source>
</evidence>
<dbReference type="PANTHER" id="PTHR48006">
    <property type="entry name" value="LEUCINE-RICH REPEAT-CONTAINING PROTEIN DDB_G0281931-RELATED"/>
    <property type="match status" value="1"/>
</dbReference>
<dbReference type="Proteomes" id="UP000594261">
    <property type="component" value="Chromosome 10"/>
</dbReference>
<dbReference type="InterPro" id="IPR000719">
    <property type="entry name" value="Prot_kinase_dom"/>
</dbReference>
<dbReference type="Gramene" id="QL10p061419:mrna">
    <property type="protein sequence ID" value="QL10p061419:mrna"/>
    <property type="gene ID" value="QL10p061419"/>
</dbReference>
<name>A0A7N2RCQ9_QUELO</name>
<dbReference type="GO" id="GO:0004672">
    <property type="term" value="F:protein kinase activity"/>
    <property type="evidence" value="ECO:0007669"/>
    <property type="project" value="InterPro"/>
</dbReference>
<evidence type="ECO:0000256" key="1">
    <source>
        <dbReference type="ARBA" id="ARBA00004479"/>
    </source>
</evidence>
<dbReference type="GO" id="GO:0005524">
    <property type="term" value="F:ATP binding"/>
    <property type="evidence" value="ECO:0007669"/>
    <property type="project" value="InterPro"/>
</dbReference>
<accession>A0A7N2RCQ9</accession>